<evidence type="ECO:0000256" key="7">
    <source>
        <dbReference type="ARBA" id="ARBA00023012"/>
    </source>
</evidence>
<dbReference type="GO" id="GO:0000155">
    <property type="term" value="F:phosphorelay sensor kinase activity"/>
    <property type="evidence" value="ECO:0007669"/>
    <property type="project" value="InterPro"/>
</dbReference>
<dbReference type="Proteomes" id="UP000650511">
    <property type="component" value="Unassembled WGS sequence"/>
</dbReference>
<feature type="domain" description="Histidine kinase" evidence="8">
    <location>
        <begin position="121"/>
        <end position="336"/>
    </location>
</feature>
<dbReference type="CDD" id="cd00130">
    <property type="entry name" value="PAS"/>
    <property type="match status" value="1"/>
</dbReference>
<evidence type="ECO:0000259" key="8">
    <source>
        <dbReference type="PROSITE" id="PS50109"/>
    </source>
</evidence>
<dbReference type="InterPro" id="IPR005467">
    <property type="entry name" value="His_kinase_dom"/>
</dbReference>
<evidence type="ECO:0000256" key="5">
    <source>
        <dbReference type="ARBA" id="ARBA00022679"/>
    </source>
</evidence>
<evidence type="ECO:0000313" key="9">
    <source>
        <dbReference type="EMBL" id="GGI07484.1"/>
    </source>
</evidence>
<dbReference type="SMART" id="SM00387">
    <property type="entry name" value="HATPase_c"/>
    <property type="match status" value="1"/>
</dbReference>
<dbReference type="AlphaFoldDB" id="A0A8J3EUD6"/>
<dbReference type="PANTHER" id="PTHR43711:SF1">
    <property type="entry name" value="HISTIDINE KINASE 1"/>
    <property type="match status" value="1"/>
</dbReference>
<dbReference type="InterPro" id="IPR003594">
    <property type="entry name" value="HATPase_dom"/>
</dbReference>
<dbReference type="RefSeq" id="WP_130649864.1">
    <property type="nucleotide sequence ID" value="NZ_BMHA01000008.1"/>
</dbReference>
<sequence>MDPFDALDLLPEAVIVVDEDGIVQVANDRARVLLDGRDVVGKPLGEVLDLRDDAGVQCVLGQWRPQVGDRLPERVLHLDVGGRRRPVAVAGRWHADGLVVTLRSAGRREALDAVQGDVVATVSHEIRSPLTSVKGFTRTLLARWDRFSDAQKRAMLETVDADADRVTRLLGELLDVSRIDAGRVQLQRQPVDVGQLARQVVDKLAVSGPGEGRDLRLVVAEGLPRVLADPDKVEQVLVNLLENALAYAPESQVRIDVDHAADRGVHVAVADDGGGIPAEERRLVFRKFGRGRDNRRAGTGLGLYITRGLVEAHGGRVWLDVDRQDGATFHVQLPPG</sequence>
<keyword evidence="7" id="KW-0902">Two-component regulatory system</keyword>
<dbReference type="SMART" id="SM00091">
    <property type="entry name" value="PAS"/>
    <property type="match status" value="1"/>
</dbReference>
<keyword evidence="6 9" id="KW-0418">Kinase</keyword>
<dbReference type="PROSITE" id="PS50109">
    <property type="entry name" value="HIS_KIN"/>
    <property type="match status" value="1"/>
</dbReference>
<reference evidence="9" key="1">
    <citation type="journal article" date="2014" name="Int. J. Syst. Evol. Microbiol.">
        <title>Complete genome sequence of Corynebacterium casei LMG S-19264T (=DSM 44701T), isolated from a smear-ripened cheese.</title>
        <authorList>
            <consortium name="US DOE Joint Genome Institute (JGI-PGF)"/>
            <person name="Walter F."/>
            <person name="Albersmeier A."/>
            <person name="Kalinowski J."/>
            <person name="Ruckert C."/>
        </authorList>
    </citation>
    <scope>NUCLEOTIDE SEQUENCE</scope>
    <source>
        <strain evidence="9">CGMCC 1.14988</strain>
    </source>
</reference>
<dbReference type="CDD" id="cd00082">
    <property type="entry name" value="HisKA"/>
    <property type="match status" value="1"/>
</dbReference>
<dbReference type="Gene3D" id="1.10.287.130">
    <property type="match status" value="1"/>
</dbReference>
<dbReference type="Pfam" id="PF02518">
    <property type="entry name" value="HATPase_c"/>
    <property type="match status" value="1"/>
</dbReference>
<keyword evidence="4" id="KW-0597">Phosphoprotein</keyword>
<evidence type="ECO:0000256" key="1">
    <source>
        <dbReference type="ARBA" id="ARBA00000085"/>
    </source>
</evidence>
<gene>
    <name evidence="9" type="ORF">GCM10011354_24330</name>
</gene>
<dbReference type="EC" id="2.7.13.3" evidence="3"/>
<dbReference type="OrthoDB" id="9813151at2"/>
<dbReference type="SUPFAM" id="SSF55785">
    <property type="entry name" value="PYP-like sensor domain (PAS domain)"/>
    <property type="match status" value="1"/>
</dbReference>
<evidence type="ECO:0000256" key="3">
    <source>
        <dbReference type="ARBA" id="ARBA00012438"/>
    </source>
</evidence>
<protein>
    <recommendedName>
        <fullName evidence="3">histidine kinase</fullName>
        <ecNumber evidence="3">2.7.13.3</ecNumber>
    </recommendedName>
</protein>
<keyword evidence="10" id="KW-1185">Reference proteome</keyword>
<organism evidence="9 10">
    <name type="scientific">Egicoccus halophilus</name>
    <dbReference type="NCBI Taxonomy" id="1670830"/>
    <lineage>
        <taxon>Bacteria</taxon>
        <taxon>Bacillati</taxon>
        <taxon>Actinomycetota</taxon>
        <taxon>Nitriliruptoria</taxon>
        <taxon>Egicoccales</taxon>
        <taxon>Egicoccaceae</taxon>
        <taxon>Egicoccus</taxon>
    </lineage>
</organism>
<comment type="catalytic activity">
    <reaction evidence="1">
        <text>ATP + protein L-histidine = ADP + protein N-phospho-L-histidine.</text>
        <dbReference type="EC" id="2.7.13.3"/>
    </reaction>
</comment>
<evidence type="ECO:0000256" key="2">
    <source>
        <dbReference type="ARBA" id="ARBA00004236"/>
    </source>
</evidence>
<dbReference type="Gene3D" id="3.30.450.20">
    <property type="entry name" value="PAS domain"/>
    <property type="match status" value="1"/>
</dbReference>
<dbReference type="PANTHER" id="PTHR43711">
    <property type="entry name" value="TWO-COMPONENT HISTIDINE KINASE"/>
    <property type="match status" value="1"/>
</dbReference>
<reference evidence="9" key="2">
    <citation type="submission" date="2020-09" db="EMBL/GenBank/DDBJ databases">
        <authorList>
            <person name="Sun Q."/>
            <person name="Zhou Y."/>
        </authorList>
    </citation>
    <scope>NUCLEOTIDE SEQUENCE</scope>
    <source>
        <strain evidence="9">CGMCC 1.14988</strain>
    </source>
</reference>
<evidence type="ECO:0000313" key="10">
    <source>
        <dbReference type="Proteomes" id="UP000650511"/>
    </source>
</evidence>
<dbReference type="GO" id="GO:0005886">
    <property type="term" value="C:plasma membrane"/>
    <property type="evidence" value="ECO:0007669"/>
    <property type="project" value="UniProtKB-SubCell"/>
</dbReference>
<evidence type="ECO:0000256" key="4">
    <source>
        <dbReference type="ARBA" id="ARBA00022553"/>
    </source>
</evidence>
<dbReference type="InterPro" id="IPR035965">
    <property type="entry name" value="PAS-like_dom_sf"/>
</dbReference>
<dbReference type="SUPFAM" id="SSF55874">
    <property type="entry name" value="ATPase domain of HSP90 chaperone/DNA topoisomerase II/histidine kinase"/>
    <property type="match status" value="1"/>
</dbReference>
<dbReference type="InterPro" id="IPR036097">
    <property type="entry name" value="HisK_dim/P_sf"/>
</dbReference>
<comment type="caution">
    <text evidence="9">The sequence shown here is derived from an EMBL/GenBank/DDBJ whole genome shotgun (WGS) entry which is preliminary data.</text>
</comment>
<accession>A0A8J3EUD6</accession>
<dbReference type="PRINTS" id="PR00344">
    <property type="entry name" value="BCTRLSENSOR"/>
</dbReference>
<evidence type="ECO:0000256" key="6">
    <source>
        <dbReference type="ARBA" id="ARBA00022777"/>
    </source>
</evidence>
<name>A0A8J3EUD6_9ACTN</name>
<comment type="subcellular location">
    <subcellularLocation>
        <location evidence="2">Cell membrane</location>
    </subcellularLocation>
</comment>
<dbReference type="EMBL" id="BMHA01000008">
    <property type="protein sequence ID" value="GGI07484.1"/>
    <property type="molecule type" value="Genomic_DNA"/>
</dbReference>
<dbReference type="Pfam" id="PF00512">
    <property type="entry name" value="HisKA"/>
    <property type="match status" value="1"/>
</dbReference>
<dbReference type="InterPro" id="IPR003661">
    <property type="entry name" value="HisK_dim/P_dom"/>
</dbReference>
<dbReference type="SMART" id="SM00388">
    <property type="entry name" value="HisKA"/>
    <property type="match status" value="1"/>
</dbReference>
<dbReference type="InterPro" id="IPR050736">
    <property type="entry name" value="Sensor_HK_Regulatory"/>
</dbReference>
<dbReference type="InterPro" id="IPR004358">
    <property type="entry name" value="Sig_transdc_His_kin-like_C"/>
</dbReference>
<keyword evidence="5" id="KW-0808">Transferase</keyword>
<proteinExistence type="predicted"/>
<dbReference type="SUPFAM" id="SSF47384">
    <property type="entry name" value="Homodimeric domain of signal transducing histidine kinase"/>
    <property type="match status" value="1"/>
</dbReference>
<dbReference type="InterPro" id="IPR000014">
    <property type="entry name" value="PAS"/>
</dbReference>
<dbReference type="Gene3D" id="3.30.565.10">
    <property type="entry name" value="Histidine kinase-like ATPase, C-terminal domain"/>
    <property type="match status" value="1"/>
</dbReference>
<dbReference type="CDD" id="cd00075">
    <property type="entry name" value="HATPase"/>
    <property type="match status" value="1"/>
</dbReference>
<dbReference type="InterPro" id="IPR036890">
    <property type="entry name" value="HATPase_C_sf"/>
</dbReference>